<evidence type="ECO:0000256" key="1">
    <source>
        <dbReference type="SAM" id="MobiDB-lite"/>
    </source>
</evidence>
<dbReference type="EMBL" id="JACBZD010000001">
    <property type="protein sequence ID" value="NYI05847.1"/>
    <property type="molecule type" value="Genomic_DNA"/>
</dbReference>
<accession>A0A852ZW10</accession>
<dbReference type="AlphaFoldDB" id="A0A852ZW10"/>
<dbReference type="Proteomes" id="UP000567795">
    <property type="component" value="Unassembled WGS sequence"/>
</dbReference>
<organism evidence="2 3">
    <name type="scientific">Allostreptomyces psammosilenae</name>
    <dbReference type="NCBI Taxonomy" id="1892865"/>
    <lineage>
        <taxon>Bacteria</taxon>
        <taxon>Bacillati</taxon>
        <taxon>Actinomycetota</taxon>
        <taxon>Actinomycetes</taxon>
        <taxon>Kitasatosporales</taxon>
        <taxon>Streptomycetaceae</taxon>
        <taxon>Allostreptomyces</taxon>
    </lineage>
</organism>
<feature type="region of interest" description="Disordered" evidence="1">
    <location>
        <begin position="1"/>
        <end position="36"/>
    </location>
</feature>
<feature type="compositionally biased region" description="Basic and acidic residues" evidence="1">
    <location>
        <begin position="1"/>
        <end position="13"/>
    </location>
</feature>
<evidence type="ECO:0008006" key="4">
    <source>
        <dbReference type="Google" id="ProtNLM"/>
    </source>
</evidence>
<dbReference type="RefSeq" id="WP_179814507.1">
    <property type="nucleotide sequence ID" value="NZ_JACBZD010000001.1"/>
</dbReference>
<evidence type="ECO:0000313" key="3">
    <source>
        <dbReference type="Proteomes" id="UP000567795"/>
    </source>
</evidence>
<name>A0A852ZW10_9ACTN</name>
<reference evidence="2 3" key="1">
    <citation type="submission" date="2020-07" db="EMBL/GenBank/DDBJ databases">
        <title>Sequencing the genomes of 1000 actinobacteria strains.</title>
        <authorList>
            <person name="Klenk H.-P."/>
        </authorList>
    </citation>
    <scope>NUCLEOTIDE SEQUENCE [LARGE SCALE GENOMIC DNA]</scope>
    <source>
        <strain evidence="2 3">DSM 42178</strain>
    </source>
</reference>
<gene>
    <name evidence="2" type="ORF">FHU37_002790</name>
</gene>
<protein>
    <recommendedName>
        <fullName evidence="4">Band 7 domain-containing protein</fullName>
    </recommendedName>
</protein>
<proteinExistence type="predicted"/>
<comment type="caution">
    <text evidence="2">The sequence shown here is derived from an EMBL/GenBank/DDBJ whole genome shotgun (WGS) entry which is preliminary data.</text>
</comment>
<feature type="region of interest" description="Disordered" evidence="1">
    <location>
        <begin position="325"/>
        <end position="366"/>
    </location>
</feature>
<sequence length="366" mass="41489">MTLEQARQRERTMASKHPSQRPRRNNDTPASADPWWEEPNQPVIAVHSLERFHFLWNRPTVGADVALVFQTASGRLKAYPPQQLPTRGELVGSGFRTLYEVNLASHHLTFAHRLPAEGDVFHFQAETDVTWRVLRPEVVVQHGVRDVRTLVEPRLVPRLRSVTRRFPIDACAAAEAAVQEALAETPIAPVEGLEVTCAVRISPDAEATAHHAKLRSIDHAKTTMREEHELELLRTEQRQRLLDKKTEFYRGLLEQGDIASWALQIAHNPADLPLAHAALRDDQREAMRNQIHLIETIMTGGHIEDHHMEEPARMVVDTLKALLNETSRGQSRNPLIGRQQIEAPRNNDGDAPRRGSRRRGPRGELE</sequence>
<evidence type="ECO:0000313" key="2">
    <source>
        <dbReference type="EMBL" id="NYI05847.1"/>
    </source>
</evidence>
<keyword evidence="3" id="KW-1185">Reference proteome</keyword>